<dbReference type="Pfam" id="PF00288">
    <property type="entry name" value="GHMP_kinases_N"/>
    <property type="match status" value="1"/>
</dbReference>
<dbReference type="GO" id="GO:0006012">
    <property type="term" value="P:galactose metabolic process"/>
    <property type="evidence" value="ECO:0007669"/>
    <property type="project" value="UniProtKB-UniRule"/>
</dbReference>
<dbReference type="Pfam" id="PF10509">
    <property type="entry name" value="GalKase_gal_bdg"/>
    <property type="match status" value="1"/>
</dbReference>
<feature type="domain" description="GHMP kinase N-terminal" evidence="6">
    <location>
        <begin position="99"/>
        <end position="184"/>
    </location>
</feature>
<dbReference type="SUPFAM" id="SSF54211">
    <property type="entry name" value="Ribosomal protein S5 domain 2-like"/>
    <property type="match status" value="1"/>
</dbReference>
<dbReference type="PRINTS" id="PR00473">
    <property type="entry name" value="GALCTOKINASE"/>
</dbReference>
<dbReference type="PIRSF" id="PIRSF000530">
    <property type="entry name" value="Galactokinase"/>
    <property type="match status" value="1"/>
</dbReference>
<dbReference type="PATRIC" id="fig|1618481.3.peg.93"/>
<feature type="domain" description="Galactokinase N-terminal" evidence="7">
    <location>
        <begin position="15"/>
        <end position="64"/>
    </location>
</feature>
<keyword evidence="3 8" id="KW-0808">Transferase</keyword>
<reference evidence="8 9" key="1">
    <citation type="journal article" date="2015" name="Nature">
        <title>rRNA introns, odd ribosomes, and small enigmatic genomes across a large radiation of phyla.</title>
        <authorList>
            <person name="Brown C.T."/>
            <person name="Hug L.A."/>
            <person name="Thomas B.C."/>
            <person name="Sharon I."/>
            <person name="Castelle C.J."/>
            <person name="Singh A."/>
            <person name="Wilkins M.J."/>
            <person name="Williams K.H."/>
            <person name="Banfield J.F."/>
        </authorList>
    </citation>
    <scope>NUCLEOTIDE SEQUENCE [LARGE SCALE GENOMIC DNA]</scope>
</reference>
<keyword evidence="3 8" id="KW-0418">Kinase</keyword>
<dbReference type="NCBIfam" id="TIGR00131">
    <property type="entry name" value="gal_kin"/>
    <property type="match status" value="1"/>
</dbReference>
<dbReference type="PANTHER" id="PTHR10457">
    <property type="entry name" value="MEVALONATE KINASE/GALACTOKINASE"/>
    <property type="match status" value="1"/>
</dbReference>
<dbReference type="PRINTS" id="PR00959">
    <property type="entry name" value="MEVGALKINASE"/>
</dbReference>
<sequence length="409" mass="45080">MKDQNTVDRVKAAKKAFQSLYQNHAEVVAQSPGRAEIIGNHTDYNNGYALSAGISRYTYTCISRKTDGKIQVFSEGYSKKPEEFEIDNIQKGEHAHWLNYIKGVVYELNKRKPLAGANIYISSDVPSSGGVSSSAALELSVATALCGLFAIDVDPVNKARMCQSAENGSFVGIPCGFLDQASSGLAKKDTLLFLDFLPTDTMPVSKIDYIPFDFSKHGLSFIVMVDKEVKRNLGSSGYPARRKMCEDSISHLSKILGKEIRSLRDVSIYEFESSRVKLKNIDPVMRKRVEHVVYENQRVLDAVEALKQEAVEEFGKILTDSGKSALELYELDEKTPELTKLITKGREIDGVLGIRNMGGGFSAIGLALVCQDALESFQDELSYEYGSGLEYIPFELSQGAEVLTALSNS</sequence>
<dbReference type="AlphaFoldDB" id="A0A0G0HJV1"/>
<dbReference type="GO" id="GO:0005524">
    <property type="term" value="F:ATP binding"/>
    <property type="evidence" value="ECO:0007669"/>
    <property type="project" value="UniProtKB-UniRule"/>
</dbReference>
<keyword evidence="4" id="KW-0067">ATP-binding</keyword>
<dbReference type="InterPro" id="IPR036554">
    <property type="entry name" value="GHMP_kinase_C_sf"/>
</dbReference>
<dbReference type="InterPro" id="IPR020568">
    <property type="entry name" value="Ribosomal_Su5_D2-typ_SF"/>
</dbReference>
<name>A0A0G0HJV1_9BACT</name>
<dbReference type="InterPro" id="IPR006204">
    <property type="entry name" value="GHMP_kinase_N_dom"/>
</dbReference>
<comment type="caution">
    <text evidence="8">The sequence shown here is derived from an EMBL/GenBank/DDBJ whole genome shotgun (WGS) entry which is preliminary data.</text>
</comment>
<dbReference type="FunFam" id="3.30.230.10:FF:000017">
    <property type="entry name" value="Galactokinase"/>
    <property type="match status" value="1"/>
</dbReference>
<dbReference type="GO" id="GO:0004335">
    <property type="term" value="F:galactokinase activity"/>
    <property type="evidence" value="ECO:0007669"/>
    <property type="project" value="UniProtKB-UniRule"/>
</dbReference>
<dbReference type="Gene3D" id="3.30.230.10">
    <property type="match status" value="1"/>
</dbReference>
<gene>
    <name evidence="8" type="ORF">US54_C0002G0028</name>
</gene>
<evidence type="ECO:0000313" key="8">
    <source>
        <dbReference type="EMBL" id="KKQ38840.1"/>
    </source>
</evidence>
<evidence type="ECO:0000256" key="2">
    <source>
        <dbReference type="ARBA" id="ARBA00022741"/>
    </source>
</evidence>
<dbReference type="STRING" id="1618481.US54_C0002G0028"/>
<dbReference type="PANTHER" id="PTHR10457:SF7">
    <property type="entry name" value="GALACTOKINASE-RELATED"/>
    <property type="match status" value="1"/>
</dbReference>
<dbReference type="InterPro" id="IPR000705">
    <property type="entry name" value="Galactokinase"/>
</dbReference>
<evidence type="ECO:0000256" key="1">
    <source>
        <dbReference type="ARBA" id="ARBA00006566"/>
    </source>
</evidence>
<keyword evidence="2" id="KW-0547">Nucleotide-binding</keyword>
<dbReference type="InterPro" id="IPR006206">
    <property type="entry name" value="Mevalonate/galactokinase"/>
</dbReference>
<accession>A0A0G0HJV1</accession>
<dbReference type="InterPro" id="IPR014721">
    <property type="entry name" value="Ribsml_uS5_D2-typ_fold_subgr"/>
</dbReference>
<dbReference type="EMBL" id="LBTJ01000002">
    <property type="protein sequence ID" value="KKQ38840.1"/>
    <property type="molecule type" value="Genomic_DNA"/>
</dbReference>
<dbReference type="SUPFAM" id="SSF55060">
    <property type="entry name" value="GHMP Kinase, C-terminal domain"/>
    <property type="match status" value="1"/>
</dbReference>
<dbReference type="GO" id="GO:0005829">
    <property type="term" value="C:cytosol"/>
    <property type="evidence" value="ECO:0007669"/>
    <property type="project" value="TreeGrafter"/>
</dbReference>
<evidence type="ECO:0000256" key="4">
    <source>
        <dbReference type="ARBA" id="ARBA00022840"/>
    </source>
</evidence>
<evidence type="ECO:0000256" key="5">
    <source>
        <dbReference type="NCBIfam" id="TIGR00131"/>
    </source>
</evidence>
<comment type="similarity">
    <text evidence="1">Belongs to the GHMP kinase family. GalK subfamily.</text>
</comment>
<dbReference type="Proteomes" id="UP000034471">
    <property type="component" value="Unassembled WGS sequence"/>
</dbReference>
<evidence type="ECO:0000259" key="7">
    <source>
        <dbReference type="Pfam" id="PF10509"/>
    </source>
</evidence>
<evidence type="ECO:0000259" key="6">
    <source>
        <dbReference type="Pfam" id="PF00288"/>
    </source>
</evidence>
<evidence type="ECO:0000313" key="9">
    <source>
        <dbReference type="Proteomes" id="UP000034471"/>
    </source>
</evidence>
<dbReference type="Gene3D" id="3.30.70.890">
    <property type="entry name" value="GHMP kinase, C-terminal domain"/>
    <property type="match status" value="1"/>
</dbReference>
<evidence type="ECO:0000256" key="3">
    <source>
        <dbReference type="ARBA" id="ARBA00022777"/>
    </source>
</evidence>
<proteinExistence type="inferred from homology"/>
<dbReference type="EC" id="2.7.1.6" evidence="5"/>
<organism evidence="8 9">
    <name type="scientific">Candidatus Roizmanbacteria bacterium GW2011_GWA2_37_7</name>
    <dbReference type="NCBI Taxonomy" id="1618481"/>
    <lineage>
        <taxon>Bacteria</taxon>
        <taxon>Candidatus Roizmaniibacteriota</taxon>
    </lineage>
</organism>
<protein>
    <recommendedName>
        <fullName evidence="5">Galactokinase</fullName>
        <ecNumber evidence="5">2.7.1.6</ecNumber>
    </recommendedName>
</protein>
<dbReference type="InterPro" id="IPR019539">
    <property type="entry name" value="GalKase_N"/>
</dbReference>